<dbReference type="PATRIC" id="fig|1423771.3.peg.2102"/>
<feature type="transmembrane region" description="Helical" evidence="1">
    <location>
        <begin position="28"/>
        <end position="48"/>
    </location>
</feature>
<comment type="caution">
    <text evidence="2">The sequence shown here is derived from an EMBL/GenBank/DDBJ whole genome shotgun (WGS) entry which is preliminary data.</text>
</comment>
<organism evidence="2 3">
    <name type="scientific">Limosilactobacillus mucosae DSM 13345</name>
    <dbReference type="NCBI Taxonomy" id="1423771"/>
    <lineage>
        <taxon>Bacteria</taxon>
        <taxon>Bacillati</taxon>
        <taxon>Bacillota</taxon>
        <taxon>Bacilli</taxon>
        <taxon>Lactobacillales</taxon>
        <taxon>Lactobacillaceae</taxon>
        <taxon>Limosilactobacillus</taxon>
    </lineage>
</organism>
<evidence type="ECO:0008006" key="4">
    <source>
        <dbReference type="Google" id="ProtNLM"/>
    </source>
</evidence>
<dbReference type="Pfam" id="PF16069">
    <property type="entry name" value="DUF4811"/>
    <property type="match status" value="1"/>
</dbReference>
<keyword evidence="1" id="KW-1133">Transmembrane helix</keyword>
<evidence type="ECO:0000256" key="1">
    <source>
        <dbReference type="SAM" id="Phobius"/>
    </source>
</evidence>
<keyword evidence="1" id="KW-0472">Membrane</keyword>
<evidence type="ECO:0000313" key="3">
    <source>
        <dbReference type="Proteomes" id="UP000050901"/>
    </source>
</evidence>
<dbReference type="AlphaFoldDB" id="A0A0R1NZU3"/>
<proteinExistence type="predicted"/>
<sequence length="207" mass="23335">MIIYLIFLLVIVVILSWTLINNRTWRWLIGLTSSIALVAAVSIMSLNFSDHYGMKKETIVETHQIYSAAGGQSPMQIMVAKQLGTKSKHWVMVYRDSQAVKASTHFVPQKKHIVETVKKQSTLKKANVDHATVKTTTVRWEWKNDTAKFWLNIGDQAGELVSQKSVVTVPENWQVLSPSQLKQLKKKMAAQQSAQKQALMAQASSNQ</sequence>
<name>A0A0R1NZU3_LIMMU</name>
<dbReference type="Proteomes" id="UP000050901">
    <property type="component" value="Unassembled WGS sequence"/>
</dbReference>
<evidence type="ECO:0000313" key="2">
    <source>
        <dbReference type="EMBL" id="KRL25767.1"/>
    </source>
</evidence>
<protein>
    <recommendedName>
        <fullName evidence="4">DUF4811 domain-containing protein</fullName>
    </recommendedName>
</protein>
<accession>A0A0R1NZU3</accession>
<dbReference type="InterPro" id="IPR032083">
    <property type="entry name" value="DUF4811"/>
</dbReference>
<keyword evidence="1" id="KW-0812">Transmembrane</keyword>
<gene>
    <name evidence="2" type="ORF">FC47_GL002022</name>
</gene>
<dbReference type="RefSeq" id="WP_056968240.1">
    <property type="nucleotide sequence ID" value="NZ_AZEQ01000009.1"/>
</dbReference>
<dbReference type="EMBL" id="AZEQ01000009">
    <property type="protein sequence ID" value="KRL25767.1"/>
    <property type="molecule type" value="Genomic_DNA"/>
</dbReference>
<reference evidence="2 3" key="1">
    <citation type="journal article" date="2015" name="Genome Announc.">
        <title>Expanding the biotechnology potential of lactobacilli through comparative genomics of 213 strains and associated genera.</title>
        <authorList>
            <person name="Sun Z."/>
            <person name="Harris H.M."/>
            <person name="McCann A."/>
            <person name="Guo C."/>
            <person name="Argimon S."/>
            <person name="Zhang W."/>
            <person name="Yang X."/>
            <person name="Jeffery I.B."/>
            <person name="Cooney J.C."/>
            <person name="Kagawa T.F."/>
            <person name="Liu W."/>
            <person name="Song Y."/>
            <person name="Salvetti E."/>
            <person name="Wrobel A."/>
            <person name="Rasinkangas P."/>
            <person name="Parkhill J."/>
            <person name="Rea M.C."/>
            <person name="O'Sullivan O."/>
            <person name="Ritari J."/>
            <person name="Douillard F.P."/>
            <person name="Paul Ross R."/>
            <person name="Yang R."/>
            <person name="Briner A.E."/>
            <person name="Felis G.E."/>
            <person name="de Vos W.M."/>
            <person name="Barrangou R."/>
            <person name="Klaenhammer T.R."/>
            <person name="Caufield P.W."/>
            <person name="Cui Y."/>
            <person name="Zhang H."/>
            <person name="O'Toole P.W."/>
        </authorList>
    </citation>
    <scope>NUCLEOTIDE SEQUENCE [LARGE SCALE GENOMIC DNA]</scope>
    <source>
        <strain evidence="2 3">DSM 13345</strain>
    </source>
</reference>